<dbReference type="SUPFAM" id="SSF49265">
    <property type="entry name" value="Fibronectin type III"/>
    <property type="match status" value="1"/>
</dbReference>
<dbReference type="InterPro" id="IPR036116">
    <property type="entry name" value="FN3_sf"/>
</dbReference>
<feature type="compositionally biased region" description="Basic residues" evidence="1">
    <location>
        <begin position="56"/>
        <end position="69"/>
    </location>
</feature>
<evidence type="ECO:0000313" key="3">
    <source>
        <dbReference type="EMBL" id="TMQ67134.1"/>
    </source>
</evidence>
<dbReference type="InterPro" id="IPR025965">
    <property type="entry name" value="FlgD/Vpr_Ig-like"/>
</dbReference>
<gene>
    <name evidence="3" type="ORF">E6K78_05645</name>
</gene>
<dbReference type="InterPro" id="IPR013783">
    <property type="entry name" value="Ig-like_fold"/>
</dbReference>
<feature type="domain" description="FlgD/Vpr Ig-like" evidence="2">
    <location>
        <begin position="278"/>
        <end position="340"/>
    </location>
</feature>
<dbReference type="EMBL" id="VBOY01000048">
    <property type="protein sequence ID" value="TMQ67134.1"/>
    <property type="molecule type" value="Genomic_DNA"/>
</dbReference>
<accession>A0A538TU33</accession>
<reference evidence="3 4" key="1">
    <citation type="journal article" date="2019" name="Nat. Microbiol.">
        <title>Mediterranean grassland soil C-N compound turnover is dependent on rainfall and depth, and is mediated by genomically divergent microorganisms.</title>
        <authorList>
            <person name="Diamond S."/>
            <person name="Andeer P.F."/>
            <person name="Li Z."/>
            <person name="Crits-Christoph A."/>
            <person name="Burstein D."/>
            <person name="Anantharaman K."/>
            <person name="Lane K.R."/>
            <person name="Thomas B.C."/>
            <person name="Pan C."/>
            <person name="Northen T.R."/>
            <person name="Banfield J.F."/>
        </authorList>
    </citation>
    <scope>NUCLEOTIDE SEQUENCE [LARGE SCALE GENOMIC DNA]</scope>
    <source>
        <strain evidence="3">WS_8</strain>
    </source>
</reference>
<dbReference type="NCBIfam" id="TIGR04183">
    <property type="entry name" value="Por_Secre_tail"/>
    <property type="match status" value="1"/>
</dbReference>
<evidence type="ECO:0000259" key="2">
    <source>
        <dbReference type="Pfam" id="PF13860"/>
    </source>
</evidence>
<dbReference type="Proteomes" id="UP000316609">
    <property type="component" value="Unassembled WGS sequence"/>
</dbReference>
<dbReference type="Gene3D" id="2.60.40.10">
    <property type="entry name" value="Immunoglobulins"/>
    <property type="match status" value="1"/>
</dbReference>
<evidence type="ECO:0000313" key="4">
    <source>
        <dbReference type="Proteomes" id="UP000316609"/>
    </source>
</evidence>
<dbReference type="CDD" id="cd00063">
    <property type="entry name" value="FN3"/>
    <property type="match status" value="1"/>
</dbReference>
<dbReference type="Pfam" id="PF13860">
    <property type="entry name" value="FlgD_ig"/>
    <property type="match status" value="1"/>
</dbReference>
<feature type="region of interest" description="Disordered" evidence="1">
    <location>
        <begin position="56"/>
        <end position="77"/>
    </location>
</feature>
<dbReference type="AlphaFoldDB" id="A0A538TU33"/>
<protein>
    <submittedName>
        <fullName evidence="3">T9SS type A sorting domain-containing protein</fullName>
    </submittedName>
</protein>
<sequence>MEPEGRPWAPRGGRALRREGPVARQDAASAPGGGATVERRKKVLARSLRLLLKKRKCHAAGRSRPRSRGRWHDPQPHLYGSFQAAPSTDRAYVTGSPKFGRLEGFSHAFLCPPRTPRARATHTLDILLLGGKVREGIAALGVAATLLGPLVAPAQGASLGAVVLTWTAPGDDGLTGRATAYDLRRSTTMITDANFLNATRVILPAPSIPGIKERFILSGLDIGKFYYFSIRTVDDVGNWSGLSNTLFKQAVDPTITPVGVEQVPRLSFSPPWPNPSRQSVSFEVELPAAGSVAAEVFDALGRRVRTLASGTYPAGENRLIWDLRDDHGSRLGAGIYIVRAAIGGTHFTRRVVVSG</sequence>
<dbReference type="InterPro" id="IPR003961">
    <property type="entry name" value="FN3_dom"/>
</dbReference>
<name>A0A538TU33_UNCEI</name>
<dbReference type="InterPro" id="IPR026444">
    <property type="entry name" value="Secre_tail"/>
</dbReference>
<dbReference type="Gene3D" id="2.60.40.4070">
    <property type="match status" value="1"/>
</dbReference>
<organism evidence="3 4">
    <name type="scientific">Eiseniibacteriota bacterium</name>
    <dbReference type="NCBI Taxonomy" id="2212470"/>
    <lineage>
        <taxon>Bacteria</taxon>
        <taxon>Candidatus Eiseniibacteriota</taxon>
    </lineage>
</organism>
<comment type="caution">
    <text evidence="3">The sequence shown here is derived from an EMBL/GenBank/DDBJ whole genome shotgun (WGS) entry which is preliminary data.</text>
</comment>
<proteinExistence type="predicted"/>
<evidence type="ECO:0000256" key="1">
    <source>
        <dbReference type="SAM" id="MobiDB-lite"/>
    </source>
</evidence>
<feature type="region of interest" description="Disordered" evidence="1">
    <location>
        <begin position="1"/>
        <end position="39"/>
    </location>
</feature>